<dbReference type="Proteomes" id="UP000218209">
    <property type="component" value="Unassembled WGS sequence"/>
</dbReference>
<feature type="transmembrane region" description="Helical" evidence="2">
    <location>
        <begin position="73"/>
        <end position="92"/>
    </location>
</feature>
<evidence type="ECO:0000256" key="2">
    <source>
        <dbReference type="SAM" id="Phobius"/>
    </source>
</evidence>
<gene>
    <name evidence="3" type="ORF">BU14_0202s0010</name>
</gene>
<keyword evidence="2" id="KW-0472">Membrane</keyword>
<feature type="region of interest" description="Disordered" evidence="1">
    <location>
        <begin position="1"/>
        <end position="59"/>
    </location>
</feature>
<protein>
    <submittedName>
        <fullName evidence="3">Uncharacterized protein</fullName>
    </submittedName>
</protein>
<organism evidence="3 4">
    <name type="scientific">Porphyra umbilicalis</name>
    <name type="common">Purple laver</name>
    <name type="synonym">Red alga</name>
    <dbReference type="NCBI Taxonomy" id="2786"/>
    <lineage>
        <taxon>Eukaryota</taxon>
        <taxon>Rhodophyta</taxon>
        <taxon>Bangiophyceae</taxon>
        <taxon>Bangiales</taxon>
        <taxon>Bangiaceae</taxon>
        <taxon>Porphyra</taxon>
    </lineage>
</organism>
<keyword evidence="2" id="KW-0812">Transmembrane</keyword>
<evidence type="ECO:0000313" key="3">
    <source>
        <dbReference type="EMBL" id="OSX76223.1"/>
    </source>
</evidence>
<reference evidence="3 4" key="1">
    <citation type="submission" date="2017-03" db="EMBL/GenBank/DDBJ databases">
        <title>WGS assembly of Porphyra umbilicalis.</title>
        <authorList>
            <person name="Brawley S.H."/>
            <person name="Blouin N.A."/>
            <person name="Ficko-Blean E."/>
            <person name="Wheeler G.L."/>
            <person name="Lohr M."/>
            <person name="Goodson H.V."/>
            <person name="Jenkins J.W."/>
            <person name="Blaby-Haas C.E."/>
            <person name="Helliwell K.E."/>
            <person name="Chan C."/>
            <person name="Marriage T."/>
            <person name="Bhattacharya D."/>
            <person name="Klein A.S."/>
            <person name="Badis Y."/>
            <person name="Brodie J."/>
            <person name="Cao Y."/>
            <person name="Collen J."/>
            <person name="Dittami S.M."/>
            <person name="Gachon C.M."/>
            <person name="Green B.R."/>
            <person name="Karpowicz S."/>
            <person name="Kim J.W."/>
            <person name="Kudahl U."/>
            <person name="Lin S."/>
            <person name="Michel G."/>
            <person name="Mittag M."/>
            <person name="Olson B.J."/>
            <person name="Pangilinan J."/>
            <person name="Peng Y."/>
            <person name="Qiu H."/>
            <person name="Shu S."/>
            <person name="Singer J.T."/>
            <person name="Smith A.G."/>
            <person name="Sprecher B.N."/>
            <person name="Wagner V."/>
            <person name="Wang W."/>
            <person name="Wang Z.-Y."/>
            <person name="Yan J."/>
            <person name="Yarish C."/>
            <person name="Zoeuner-Riek S."/>
            <person name="Zhuang Y."/>
            <person name="Zou Y."/>
            <person name="Lindquist E.A."/>
            <person name="Grimwood J."/>
            <person name="Barry K."/>
            <person name="Rokhsar D.S."/>
            <person name="Schmutz J."/>
            <person name="Stiller J.W."/>
            <person name="Grossman A.R."/>
            <person name="Prochnik S.E."/>
        </authorList>
    </citation>
    <scope>NUCLEOTIDE SEQUENCE [LARGE SCALE GENOMIC DNA]</scope>
    <source>
        <strain evidence="3">4086291</strain>
    </source>
</reference>
<name>A0A1X6P6G3_PORUM</name>
<dbReference type="EMBL" id="KV918875">
    <property type="protein sequence ID" value="OSX76223.1"/>
    <property type="molecule type" value="Genomic_DNA"/>
</dbReference>
<feature type="compositionally biased region" description="Low complexity" evidence="1">
    <location>
        <begin position="7"/>
        <end position="32"/>
    </location>
</feature>
<accession>A0A1X6P6G3</accession>
<evidence type="ECO:0000313" key="4">
    <source>
        <dbReference type="Proteomes" id="UP000218209"/>
    </source>
</evidence>
<sequence>MLSASVAAAARRAAGATPTRLTAPAGRRAVGARPPPPPPPAANAGTAVDPPRPGHVYVERSPRVEATYTSRPALLYSYATAMVVGSPLWLYLTA</sequence>
<keyword evidence="4" id="KW-1185">Reference proteome</keyword>
<proteinExistence type="predicted"/>
<evidence type="ECO:0000256" key="1">
    <source>
        <dbReference type="SAM" id="MobiDB-lite"/>
    </source>
</evidence>
<dbReference type="AlphaFoldDB" id="A0A1X6P6G3"/>
<keyword evidence="2" id="KW-1133">Transmembrane helix</keyword>